<evidence type="ECO:0000313" key="3">
    <source>
        <dbReference type="Proteomes" id="UP001611580"/>
    </source>
</evidence>
<keyword evidence="3" id="KW-1185">Reference proteome</keyword>
<comment type="caution">
    <text evidence="2">The sequence shown here is derived from an EMBL/GenBank/DDBJ whole genome shotgun (WGS) entry which is preliminary data.</text>
</comment>
<evidence type="ECO:0000259" key="1">
    <source>
        <dbReference type="Pfam" id="PF13280"/>
    </source>
</evidence>
<dbReference type="Proteomes" id="UP001611580">
    <property type="component" value="Unassembled WGS sequence"/>
</dbReference>
<accession>A0ABW7XP07</accession>
<feature type="domain" description="WYL" evidence="1">
    <location>
        <begin position="2"/>
        <end position="41"/>
    </location>
</feature>
<dbReference type="Pfam" id="PF13280">
    <property type="entry name" value="WYL"/>
    <property type="match status" value="1"/>
</dbReference>
<dbReference type="RefSeq" id="WP_397406101.1">
    <property type="nucleotide sequence ID" value="NZ_JBIRYI010000012.1"/>
</dbReference>
<dbReference type="InterPro" id="IPR051534">
    <property type="entry name" value="CBASS_pafABC_assoc_protein"/>
</dbReference>
<gene>
    <name evidence="2" type="ORF">ACH47X_19080</name>
</gene>
<dbReference type="PANTHER" id="PTHR34580:SF3">
    <property type="entry name" value="PROTEIN PAFB"/>
    <property type="match status" value="1"/>
</dbReference>
<reference evidence="2 3" key="1">
    <citation type="submission" date="2024-10" db="EMBL/GenBank/DDBJ databases">
        <title>The Natural Products Discovery Center: Release of the First 8490 Sequenced Strains for Exploring Actinobacteria Biosynthetic Diversity.</title>
        <authorList>
            <person name="Kalkreuter E."/>
            <person name="Kautsar S.A."/>
            <person name="Yang D."/>
            <person name="Bader C.D."/>
            <person name="Teijaro C.N."/>
            <person name="Fluegel L."/>
            <person name="Davis C.M."/>
            <person name="Simpson J.R."/>
            <person name="Lauterbach L."/>
            <person name="Steele A.D."/>
            <person name="Gui C."/>
            <person name="Meng S."/>
            <person name="Li G."/>
            <person name="Viehrig K."/>
            <person name="Ye F."/>
            <person name="Su P."/>
            <person name="Kiefer A.F."/>
            <person name="Nichols A."/>
            <person name="Cepeda A.J."/>
            <person name="Yan W."/>
            <person name="Fan B."/>
            <person name="Jiang Y."/>
            <person name="Adhikari A."/>
            <person name="Zheng C.-J."/>
            <person name="Schuster L."/>
            <person name="Cowan T.M."/>
            <person name="Smanski M.J."/>
            <person name="Chevrette M.G."/>
            <person name="De Carvalho L.P.S."/>
            <person name="Shen B."/>
        </authorList>
    </citation>
    <scope>NUCLEOTIDE SEQUENCE [LARGE SCALE GENOMIC DNA]</scope>
    <source>
        <strain evidence="2 3">NPDC019481</strain>
    </source>
</reference>
<sequence length="67" mass="7893">MRDVETMGLLRAGDAWLLSGWCRLRQAIRGFRIERITRLEILGETPPARDPAFWEADLERWPTRRLA</sequence>
<dbReference type="EMBL" id="JBIRYI010000012">
    <property type="protein sequence ID" value="MFI2489021.1"/>
    <property type="molecule type" value="Genomic_DNA"/>
</dbReference>
<dbReference type="PANTHER" id="PTHR34580">
    <property type="match status" value="1"/>
</dbReference>
<evidence type="ECO:0000313" key="2">
    <source>
        <dbReference type="EMBL" id="MFI2489021.1"/>
    </source>
</evidence>
<dbReference type="InterPro" id="IPR026881">
    <property type="entry name" value="WYL_dom"/>
</dbReference>
<protein>
    <submittedName>
        <fullName evidence="2">WYL domain-containing protein</fullName>
    </submittedName>
</protein>
<name>A0ABW7XP07_9MICO</name>
<organism evidence="2 3">
    <name type="scientific">Promicromonospora kroppenstedtii</name>
    <dbReference type="NCBI Taxonomy" id="440482"/>
    <lineage>
        <taxon>Bacteria</taxon>
        <taxon>Bacillati</taxon>
        <taxon>Actinomycetota</taxon>
        <taxon>Actinomycetes</taxon>
        <taxon>Micrococcales</taxon>
        <taxon>Promicromonosporaceae</taxon>
        <taxon>Promicromonospora</taxon>
    </lineage>
</organism>
<dbReference type="PROSITE" id="PS52050">
    <property type="entry name" value="WYL"/>
    <property type="match status" value="1"/>
</dbReference>
<proteinExistence type="predicted"/>